<proteinExistence type="inferred from homology"/>
<reference evidence="6 7" key="1">
    <citation type="submission" date="2015-10" db="EMBL/GenBank/DDBJ databases">
        <title>Corynebacteirum lowii and Corynebacterium oculi species nova, derived from human clinical disease and and emended description of Corynebacterium mastiditis.</title>
        <authorList>
            <person name="Bernard K."/>
            <person name="Pacheco A.L."/>
            <person name="Mcdougall C."/>
            <person name="Burtx T."/>
            <person name="Weibe D."/>
            <person name="Tyler S."/>
            <person name="Olson A.B."/>
            <person name="Cnockaert M."/>
            <person name="Eguchi H."/>
            <person name="Kuwahara T."/>
            <person name="Nakayama-Imaohji H."/>
            <person name="Boudewijins M."/>
            <person name="Van Hoecke F."/>
            <person name="Bernier A.-M."/>
            <person name="Vandamme P."/>
        </authorList>
    </citation>
    <scope>NUCLEOTIDE SEQUENCE [LARGE SCALE GENOMIC DNA]</scope>
    <source>
        <strain evidence="6 7">NML 130210</strain>
    </source>
</reference>
<dbReference type="EMBL" id="LKST01000001">
    <property type="protein sequence ID" value="KQB85237.1"/>
    <property type="molecule type" value="Genomic_DNA"/>
</dbReference>
<feature type="domain" description="Low molecular weight antigen MTB12-like C-terminal" evidence="5">
    <location>
        <begin position="49"/>
        <end position="156"/>
    </location>
</feature>
<feature type="compositionally biased region" description="Low complexity" evidence="3">
    <location>
        <begin position="181"/>
        <end position="230"/>
    </location>
</feature>
<dbReference type="RefSeq" id="WP_055121598.1">
    <property type="nucleotide sequence ID" value="NZ_LKST01000001.1"/>
</dbReference>
<dbReference type="Proteomes" id="UP000050517">
    <property type="component" value="Unassembled WGS sequence"/>
</dbReference>
<dbReference type="AlphaFoldDB" id="A0A0Q0YFJ3"/>
<dbReference type="PATRIC" id="fig|1544416.3.peg.378"/>
<keyword evidence="1 4" id="KW-0732">Signal</keyword>
<dbReference type="OrthoDB" id="4567960at2"/>
<comment type="caution">
    <text evidence="6">The sequence shown here is derived from an EMBL/GenBank/DDBJ whole genome shotgun (WGS) entry which is preliminary data.</text>
</comment>
<protein>
    <recommendedName>
        <fullName evidence="5">Low molecular weight antigen MTB12-like C-terminal domain-containing protein</fullName>
    </recommendedName>
</protein>
<sequence>MKLHKIAAATAALGLGLSLTACSSDDQDDKAEATTSAPASTTAAEVAPALPTAADLNQVLAAATDPNRPIEDKIATVQGGETAPELFEVMARSKEESGADFQVVDPVLAGYAANEVLTSVQFIRPDQPEQMADNVTFVYENGTWKLSKSWACTLITRVVPDRAPAMCADQVPSNVPPAPAPADDAADVPAPEAPAGEGAAAPAAPAPGQAPAEVPAPAPAADDAGNAPAQ</sequence>
<feature type="region of interest" description="Disordered" evidence="3">
    <location>
        <begin position="24"/>
        <end position="44"/>
    </location>
</feature>
<keyword evidence="7" id="KW-1185">Reference proteome</keyword>
<feature type="compositionally biased region" description="Low complexity" evidence="3">
    <location>
        <begin position="33"/>
        <end position="44"/>
    </location>
</feature>
<organism evidence="6 7">
    <name type="scientific">Corynebacterium oculi</name>
    <dbReference type="NCBI Taxonomy" id="1544416"/>
    <lineage>
        <taxon>Bacteria</taxon>
        <taxon>Bacillati</taxon>
        <taxon>Actinomycetota</taxon>
        <taxon>Actinomycetes</taxon>
        <taxon>Mycobacteriales</taxon>
        <taxon>Corynebacteriaceae</taxon>
        <taxon>Corynebacterium</taxon>
    </lineage>
</organism>
<evidence type="ECO:0000259" key="5">
    <source>
        <dbReference type="Pfam" id="PF26580"/>
    </source>
</evidence>
<gene>
    <name evidence="6" type="ORF">Cocul_00375</name>
</gene>
<evidence type="ECO:0000256" key="1">
    <source>
        <dbReference type="ARBA" id="ARBA00022729"/>
    </source>
</evidence>
<name>A0A0Q0YFJ3_9CORY</name>
<evidence type="ECO:0000256" key="2">
    <source>
        <dbReference type="ARBA" id="ARBA00093774"/>
    </source>
</evidence>
<dbReference type="STRING" id="1544416.Cocul_00375"/>
<dbReference type="Pfam" id="PF26580">
    <property type="entry name" value="Mtb12_C"/>
    <property type="match status" value="1"/>
</dbReference>
<evidence type="ECO:0000313" key="6">
    <source>
        <dbReference type="EMBL" id="KQB85237.1"/>
    </source>
</evidence>
<accession>A0A0Q0YFJ3</accession>
<feature type="chain" id="PRO_5006187089" description="Low molecular weight antigen MTB12-like C-terminal domain-containing protein" evidence="4">
    <location>
        <begin position="24"/>
        <end position="230"/>
    </location>
</feature>
<dbReference type="PROSITE" id="PS51257">
    <property type="entry name" value="PROKAR_LIPOPROTEIN"/>
    <property type="match status" value="1"/>
</dbReference>
<evidence type="ECO:0000256" key="3">
    <source>
        <dbReference type="SAM" id="MobiDB-lite"/>
    </source>
</evidence>
<dbReference type="InterPro" id="IPR058644">
    <property type="entry name" value="Mtb12-like_C"/>
</dbReference>
<comment type="similarity">
    <text evidence="2">Belongs to the MTB12 family.</text>
</comment>
<evidence type="ECO:0000313" key="7">
    <source>
        <dbReference type="Proteomes" id="UP000050517"/>
    </source>
</evidence>
<feature type="signal peptide" evidence="4">
    <location>
        <begin position="1"/>
        <end position="23"/>
    </location>
</feature>
<evidence type="ECO:0000256" key="4">
    <source>
        <dbReference type="SAM" id="SignalP"/>
    </source>
</evidence>
<feature type="region of interest" description="Disordered" evidence="3">
    <location>
        <begin position="170"/>
        <end position="230"/>
    </location>
</feature>